<dbReference type="Proteomes" id="UP000637074">
    <property type="component" value="Unassembled WGS sequence"/>
</dbReference>
<gene>
    <name evidence="1" type="ORF">AM1BK_22570</name>
</gene>
<dbReference type="InterPro" id="IPR011322">
    <property type="entry name" value="N-reg_PII-like_a/b"/>
</dbReference>
<keyword evidence="2" id="KW-1185">Reference proteome</keyword>
<dbReference type="PROSITE" id="PS51343">
    <property type="entry name" value="PII_GLNB_DOM"/>
    <property type="match status" value="1"/>
</dbReference>
<dbReference type="PRINTS" id="PR00340">
    <property type="entry name" value="PIIGLNB"/>
</dbReference>
<dbReference type="InterPro" id="IPR015867">
    <property type="entry name" value="N-reg_PII/ATP_PRibTrfase_C"/>
</dbReference>
<dbReference type="Pfam" id="PF00543">
    <property type="entry name" value="P-II"/>
    <property type="match status" value="1"/>
</dbReference>
<dbReference type="SUPFAM" id="SSF54913">
    <property type="entry name" value="GlnB-like"/>
    <property type="match status" value="1"/>
</dbReference>
<dbReference type="Gene3D" id="3.30.70.120">
    <property type="match status" value="1"/>
</dbReference>
<dbReference type="InterPro" id="IPR002187">
    <property type="entry name" value="N-reg_PII"/>
</dbReference>
<name>A0ABQ3N1B3_9BACI</name>
<dbReference type="PANTHER" id="PTHR30115">
    <property type="entry name" value="NITROGEN REGULATORY PROTEIN P-II"/>
    <property type="match status" value="1"/>
</dbReference>
<proteinExistence type="predicted"/>
<reference evidence="1 2" key="1">
    <citation type="journal article" date="2022" name="Int. J. Syst. Evol. Microbiol.">
        <title>Neobacillus kokaensis sp. nov., isolated from soil.</title>
        <authorList>
            <person name="Yuki K."/>
            <person name="Matsubara H."/>
            <person name="Yamaguchi S."/>
        </authorList>
    </citation>
    <scope>NUCLEOTIDE SEQUENCE [LARGE SCALE GENOMIC DNA]</scope>
    <source>
        <strain evidence="1 2">LOB 377</strain>
    </source>
</reference>
<evidence type="ECO:0000313" key="2">
    <source>
        <dbReference type="Proteomes" id="UP000637074"/>
    </source>
</evidence>
<dbReference type="RefSeq" id="WP_191272815.1">
    <property type="nucleotide sequence ID" value="NZ_BNDS01000008.1"/>
</dbReference>
<dbReference type="PANTHER" id="PTHR30115:SF11">
    <property type="entry name" value="NITROGEN REGULATORY PROTEIN P-II HOMOLOG"/>
    <property type="match status" value="1"/>
</dbReference>
<organism evidence="1 2">
    <name type="scientific">Neobacillus kokaensis</name>
    <dbReference type="NCBI Taxonomy" id="2759023"/>
    <lineage>
        <taxon>Bacteria</taxon>
        <taxon>Bacillati</taxon>
        <taxon>Bacillota</taxon>
        <taxon>Bacilli</taxon>
        <taxon>Bacillales</taxon>
        <taxon>Bacillaceae</taxon>
        <taxon>Neobacillus</taxon>
    </lineage>
</organism>
<sequence>MKKIEAIIRPQKLTETIKGLKSIGITGFTVSQVVGRGKQKDSQGVYRGKNYKVTLHPKIKLEIVLSDYMVEPTIQKIVASAQTGEDGDGKIYVYPILEAYNIRTGKADEDIDDLINREDEQSWS</sequence>
<protein>
    <submittedName>
        <fullName evidence="1">P-II family nitrogen regulator</fullName>
    </submittedName>
</protein>
<evidence type="ECO:0000313" key="1">
    <source>
        <dbReference type="EMBL" id="GHH98714.1"/>
    </source>
</evidence>
<accession>A0ABQ3N1B3</accession>
<dbReference type="EMBL" id="BNDS01000008">
    <property type="protein sequence ID" value="GHH98714.1"/>
    <property type="molecule type" value="Genomic_DNA"/>
</dbReference>
<comment type="caution">
    <text evidence="1">The sequence shown here is derived from an EMBL/GenBank/DDBJ whole genome shotgun (WGS) entry which is preliminary data.</text>
</comment>
<dbReference type="SMART" id="SM00938">
    <property type="entry name" value="P-II"/>
    <property type="match status" value="1"/>
</dbReference>